<dbReference type="RefSeq" id="WP_112177912.1">
    <property type="nucleotide sequence ID" value="NZ_CAJZAT010000232.1"/>
</dbReference>
<evidence type="ECO:0000259" key="2">
    <source>
        <dbReference type="Pfam" id="PF07978"/>
    </source>
</evidence>
<dbReference type="EMBL" id="QEOB01000039">
    <property type="protein sequence ID" value="PVX62700.1"/>
    <property type="molecule type" value="Genomic_DNA"/>
</dbReference>
<keyword evidence="4" id="KW-1185">Reference proteome</keyword>
<dbReference type="InterPro" id="IPR011008">
    <property type="entry name" value="Dimeric_a/b-barrel"/>
</dbReference>
<dbReference type="SUPFAM" id="SSF54909">
    <property type="entry name" value="Dimeric alpha+beta barrel"/>
    <property type="match status" value="2"/>
</dbReference>
<feature type="domain" description="NIPSNAP" evidence="2">
    <location>
        <begin position="107"/>
        <end position="202"/>
    </location>
</feature>
<dbReference type="Gene3D" id="3.30.70.100">
    <property type="match status" value="1"/>
</dbReference>
<dbReference type="InterPro" id="IPR051557">
    <property type="entry name" value="NipSnap_domain"/>
</dbReference>
<dbReference type="Proteomes" id="UP000245712">
    <property type="component" value="Unassembled WGS sequence"/>
</dbReference>
<proteinExistence type="inferred from homology"/>
<dbReference type="PANTHER" id="PTHR21017">
    <property type="entry name" value="NIPSNAP-RELATED"/>
    <property type="match status" value="1"/>
</dbReference>
<accession>A0ABX5K7B6</accession>
<sequence length="204" mass="22575">MLYEIVTLSCLPLEQDTVSAGAHRWVSDADASGLLLGAWRTEIGELFQIKLLRAFETPEALEQERARALASTRPFNIDTPSVGLSMERYAPFPFLPPVKPAVFGGVYEFRTYCLKPGGLEPTLAGWERAIEPAHAYTSHLVVNLYALDGPPRITHIWGFSSFAERIELRARHYAQGLWPPVGGPQQIARATSTIALPEAYSPLK</sequence>
<name>A0ABX5K7B6_9BURK</name>
<comment type="caution">
    <text evidence="3">The sequence shown here is derived from an EMBL/GenBank/DDBJ whole genome shotgun (WGS) entry which is preliminary data.</text>
</comment>
<protein>
    <submittedName>
        <fullName evidence="3">NIPSNAP protein</fullName>
    </submittedName>
</protein>
<dbReference type="Pfam" id="PF07978">
    <property type="entry name" value="NIPSNAP"/>
    <property type="match status" value="1"/>
</dbReference>
<organism evidence="3 4">
    <name type="scientific">Paraburkholderia unamae</name>
    <dbReference type="NCBI Taxonomy" id="219649"/>
    <lineage>
        <taxon>Bacteria</taxon>
        <taxon>Pseudomonadati</taxon>
        <taxon>Pseudomonadota</taxon>
        <taxon>Betaproteobacteria</taxon>
        <taxon>Burkholderiales</taxon>
        <taxon>Burkholderiaceae</taxon>
        <taxon>Paraburkholderia</taxon>
    </lineage>
</organism>
<evidence type="ECO:0000313" key="3">
    <source>
        <dbReference type="EMBL" id="PVX62700.1"/>
    </source>
</evidence>
<evidence type="ECO:0000313" key="4">
    <source>
        <dbReference type="Proteomes" id="UP000245712"/>
    </source>
</evidence>
<dbReference type="PANTHER" id="PTHR21017:SF17">
    <property type="entry name" value="PROTEIN NIPSNAP"/>
    <property type="match status" value="1"/>
</dbReference>
<reference evidence="3 4" key="1">
    <citation type="submission" date="2018-05" db="EMBL/GenBank/DDBJ databases">
        <title>Genomic Encyclopedia of Type Strains, Phase IV (KMG-V): Genome sequencing to study the core and pangenomes of soil and plant-associated prokaryotes.</title>
        <authorList>
            <person name="Whitman W."/>
        </authorList>
    </citation>
    <scope>NUCLEOTIDE SEQUENCE [LARGE SCALE GENOMIC DNA]</scope>
    <source>
        <strain evidence="3 4">SCZa-39</strain>
    </source>
</reference>
<gene>
    <name evidence="3" type="ORF">C7402_1397</name>
</gene>
<evidence type="ECO:0000256" key="1">
    <source>
        <dbReference type="ARBA" id="ARBA00005291"/>
    </source>
</evidence>
<comment type="similarity">
    <text evidence="1">Belongs to the NipSnap family.</text>
</comment>
<dbReference type="InterPro" id="IPR012577">
    <property type="entry name" value="NIPSNAP"/>
</dbReference>